<evidence type="ECO:0000256" key="2">
    <source>
        <dbReference type="ARBA" id="ARBA00023015"/>
    </source>
</evidence>
<sequence>MENNDREESLQHFTIQIPSSSTNSGAGSSRSQHVERDREIEPMFDKALTPSDVGKLNRLVIPKQQAERHFPLLGHGSAERGTELQFADLRTGKQWPFRYCYWGSSQSYVMTKGWSRFVRENNLAPGDTVLFLRDVRRGKFLIDYHHNQQPPPILHPTPPLELRQLPDGGPMHSVPYMFLDFSAPQPVRERRRVRLFGVNIDSDREGDDATRGSNNQQDWGPRSI</sequence>
<feature type="compositionally biased region" description="Basic and acidic residues" evidence="6">
    <location>
        <begin position="1"/>
        <end position="10"/>
    </location>
</feature>
<dbReference type="InterPro" id="IPR044800">
    <property type="entry name" value="LEC2-like"/>
</dbReference>
<dbReference type="Proteomes" id="UP001140206">
    <property type="component" value="Chromosome 2"/>
</dbReference>
<keyword evidence="5" id="KW-0539">Nucleus</keyword>
<name>A0AAV8ETD6_9POAL</name>
<reference evidence="8" key="1">
    <citation type="submission" date="2022-08" db="EMBL/GenBank/DDBJ databases">
        <authorList>
            <person name="Marques A."/>
        </authorList>
    </citation>
    <scope>NUCLEOTIDE SEQUENCE</scope>
    <source>
        <strain evidence="8">RhyPub2mFocal</strain>
        <tissue evidence="8">Leaves</tissue>
    </source>
</reference>
<dbReference type="AlphaFoldDB" id="A0AAV8ETD6"/>
<organism evidence="8 9">
    <name type="scientific">Rhynchospora pubera</name>
    <dbReference type="NCBI Taxonomy" id="906938"/>
    <lineage>
        <taxon>Eukaryota</taxon>
        <taxon>Viridiplantae</taxon>
        <taxon>Streptophyta</taxon>
        <taxon>Embryophyta</taxon>
        <taxon>Tracheophyta</taxon>
        <taxon>Spermatophyta</taxon>
        <taxon>Magnoliopsida</taxon>
        <taxon>Liliopsida</taxon>
        <taxon>Poales</taxon>
        <taxon>Cyperaceae</taxon>
        <taxon>Cyperoideae</taxon>
        <taxon>Rhynchosporeae</taxon>
        <taxon>Rhynchospora</taxon>
    </lineage>
</organism>
<keyword evidence="2" id="KW-0805">Transcription regulation</keyword>
<evidence type="ECO:0000256" key="1">
    <source>
        <dbReference type="ARBA" id="ARBA00004123"/>
    </source>
</evidence>
<feature type="compositionally biased region" description="Low complexity" evidence="6">
    <location>
        <begin position="19"/>
        <end position="31"/>
    </location>
</feature>
<evidence type="ECO:0000256" key="3">
    <source>
        <dbReference type="ARBA" id="ARBA00023125"/>
    </source>
</evidence>
<dbReference type="Pfam" id="PF02362">
    <property type="entry name" value="B3"/>
    <property type="match status" value="1"/>
</dbReference>
<dbReference type="PANTHER" id="PTHR31140">
    <property type="entry name" value="B3 DOMAIN-CONTAINING TRANSCRIPTION FACTOR ABI3"/>
    <property type="match status" value="1"/>
</dbReference>
<keyword evidence="9" id="KW-1185">Reference proteome</keyword>
<dbReference type="EMBL" id="JAMFTS010000002">
    <property type="protein sequence ID" value="KAJ4783964.1"/>
    <property type="molecule type" value="Genomic_DNA"/>
</dbReference>
<feature type="domain" description="TF-B3" evidence="7">
    <location>
        <begin position="44"/>
        <end position="148"/>
    </location>
</feature>
<comment type="caution">
    <text evidence="8">The sequence shown here is derived from an EMBL/GenBank/DDBJ whole genome shotgun (WGS) entry which is preliminary data.</text>
</comment>
<accession>A0AAV8ETD6</accession>
<feature type="region of interest" description="Disordered" evidence="6">
    <location>
        <begin position="1"/>
        <end position="37"/>
    </location>
</feature>
<dbReference type="Gene3D" id="2.40.330.10">
    <property type="entry name" value="DNA-binding pseudobarrel domain"/>
    <property type="match status" value="1"/>
</dbReference>
<comment type="subcellular location">
    <subcellularLocation>
        <location evidence="1">Nucleus</location>
    </subcellularLocation>
</comment>
<evidence type="ECO:0000259" key="7">
    <source>
        <dbReference type="PROSITE" id="PS50863"/>
    </source>
</evidence>
<proteinExistence type="predicted"/>
<keyword evidence="3" id="KW-0238">DNA-binding</keyword>
<gene>
    <name evidence="8" type="ORF">LUZ62_035210</name>
</gene>
<dbReference type="InterPro" id="IPR003340">
    <property type="entry name" value="B3_DNA-bd"/>
</dbReference>
<evidence type="ECO:0000313" key="8">
    <source>
        <dbReference type="EMBL" id="KAJ4783964.1"/>
    </source>
</evidence>
<evidence type="ECO:0000256" key="6">
    <source>
        <dbReference type="SAM" id="MobiDB-lite"/>
    </source>
</evidence>
<protein>
    <submittedName>
        <fullName evidence="8">AP2/B3-like transcriptional factor family protein</fullName>
    </submittedName>
</protein>
<dbReference type="InterPro" id="IPR015300">
    <property type="entry name" value="DNA-bd_pseudobarrel_sf"/>
</dbReference>
<dbReference type="CDD" id="cd10017">
    <property type="entry name" value="B3_DNA"/>
    <property type="match status" value="1"/>
</dbReference>
<feature type="region of interest" description="Disordered" evidence="6">
    <location>
        <begin position="202"/>
        <end position="224"/>
    </location>
</feature>
<keyword evidence="4" id="KW-0804">Transcription</keyword>
<evidence type="ECO:0000256" key="5">
    <source>
        <dbReference type="ARBA" id="ARBA00023242"/>
    </source>
</evidence>
<dbReference type="PROSITE" id="PS50863">
    <property type="entry name" value="B3"/>
    <property type="match status" value="1"/>
</dbReference>
<dbReference type="GO" id="GO:0005634">
    <property type="term" value="C:nucleus"/>
    <property type="evidence" value="ECO:0007669"/>
    <property type="project" value="UniProtKB-SubCell"/>
</dbReference>
<dbReference type="SMART" id="SM01019">
    <property type="entry name" value="B3"/>
    <property type="match status" value="1"/>
</dbReference>
<dbReference type="SUPFAM" id="SSF101936">
    <property type="entry name" value="DNA-binding pseudobarrel domain"/>
    <property type="match status" value="1"/>
</dbReference>
<dbReference type="GO" id="GO:0003677">
    <property type="term" value="F:DNA binding"/>
    <property type="evidence" value="ECO:0007669"/>
    <property type="project" value="UniProtKB-KW"/>
</dbReference>
<evidence type="ECO:0000313" key="9">
    <source>
        <dbReference type="Proteomes" id="UP001140206"/>
    </source>
</evidence>
<dbReference type="GO" id="GO:0003700">
    <property type="term" value="F:DNA-binding transcription factor activity"/>
    <property type="evidence" value="ECO:0007669"/>
    <property type="project" value="InterPro"/>
</dbReference>
<evidence type="ECO:0000256" key="4">
    <source>
        <dbReference type="ARBA" id="ARBA00023163"/>
    </source>
</evidence>
<dbReference type="PANTHER" id="PTHR31140:SF139">
    <property type="entry name" value="B3 DOMAIN-CONTAINING PROTEIN OS02G0455900-RELATED"/>
    <property type="match status" value="1"/>
</dbReference>